<keyword evidence="2" id="KW-1185">Reference proteome</keyword>
<evidence type="ECO:0000313" key="1">
    <source>
        <dbReference type="EMBL" id="KAF3326845.1"/>
    </source>
</evidence>
<proteinExistence type="predicted"/>
<dbReference type="OrthoDB" id="7763451at2759"/>
<sequence length="107" mass="11753">MAAVADQRDVKELVDLLSKLNPSAKEFVPSPKYNLAVSPAVSDYAWDHWSNGQLSADAPIFIASPDYFGGFYQIITTGNYNKDSSSDGSSNGQPFPRVIDSFFTFHL</sequence>
<dbReference type="InterPro" id="IPR009818">
    <property type="entry name" value="PAM2_motif"/>
</dbReference>
<evidence type="ECO:0000313" key="2">
    <source>
        <dbReference type="Proteomes" id="UP000623129"/>
    </source>
</evidence>
<protein>
    <submittedName>
        <fullName evidence="1">Polyadenylate-binding protein-interacting protein 11-like isoform X1</fullName>
    </submittedName>
</protein>
<gene>
    <name evidence="1" type="ORF">FCM35_KLT08475</name>
</gene>
<dbReference type="Pfam" id="PF07145">
    <property type="entry name" value="PAM2"/>
    <property type="match status" value="1"/>
</dbReference>
<dbReference type="AlphaFoldDB" id="A0A833QI07"/>
<reference evidence="1" key="1">
    <citation type="submission" date="2020-01" db="EMBL/GenBank/DDBJ databases">
        <title>Genome sequence of Kobresia littledalei, the first chromosome-level genome in the family Cyperaceae.</title>
        <authorList>
            <person name="Qu G."/>
        </authorList>
    </citation>
    <scope>NUCLEOTIDE SEQUENCE</scope>
    <source>
        <strain evidence="1">C.B.Clarke</strain>
        <tissue evidence="1">Leaf</tissue>
    </source>
</reference>
<dbReference type="Proteomes" id="UP000623129">
    <property type="component" value="Unassembled WGS sequence"/>
</dbReference>
<comment type="caution">
    <text evidence="1">The sequence shown here is derived from an EMBL/GenBank/DDBJ whole genome shotgun (WGS) entry which is preliminary data.</text>
</comment>
<name>A0A833QI07_9POAL</name>
<dbReference type="EMBL" id="SWLB01000018">
    <property type="protein sequence ID" value="KAF3326845.1"/>
    <property type="molecule type" value="Genomic_DNA"/>
</dbReference>
<organism evidence="1 2">
    <name type="scientific">Carex littledalei</name>
    <dbReference type="NCBI Taxonomy" id="544730"/>
    <lineage>
        <taxon>Eukaryota</taxon>
        <taxon>Viridiplantae</taxon>
        <taxon>Streptophyta</taxon>
        <taxon>Embryophyta</taxon>
        <taxon>Tracheophyta</taxon>
        <taxon>Spermatophyta</taxon>
        <taxon>Magnoliopsida</taxon>
        <taxon>Liliopsida</taxon>
        <taxon>Poales</taxon>
        <taxon>Cyperaceae</taxon>
        <taxon>Cyperoideae</taxon>
        <taxon>Cariceae</taxon>
        <taxon>Carex</taxon>
        <taxon>Carex subgen. Euthyceras</taxon>
    </lineage>
</organism>
<accession>A0A833QI07</accession>